<dbReference type="eggNOG" id="KOG2928">
    <property type="taxonomic scope" value="Eukaryota"/>
</dbReference>
<dbReference type="InterPro" id="IPR056772">
    <property type="entry name" value="RecA-like_ORC2"/>
</dbReference>
<name>A9V3V0_MONBE</name>
<dbReference type="STRING" id="81824.A9V3V0"/>
<gene>
    <name evidence="7" type="ORF">MONBRDRAFT_26897</name>
</gene>
<dbReference type="InterPro" id="IPR007220">
    <property type="entry name" value="ORC2"/>
</dbReference>
<reference evidence="7 8" key="1">
    <citation type="journal article" date="2008" name="Nature">
        <title>The genome of the choanoflagellate Monosiga brevicollis and the origin of metazoans.</title>
        <authorList>
            <consortium name="JGI Sequencing"/>
            <person name="King N."/>
            <person name="Westbrook M.J."/>
            <person name="Young S.L."/>
            <person name="Kuo A."/>
            <person name="Abedin M."/>
            <person name="Chapman J."/>
            <person name="Fairclough S."/>
            <person name="Hellsten U."/>
            <person name="Isogai Y."/>
            <person name="Letunic I."/>
            <person name="Marr M."/>
            <person name="Pincus D."/>
            <person name="Putnam N."/>
            <person name="Rokas A."/>
            <person name="Wright K.J."/>
            <person name="Zuzow R."/>
            <person name="Dirks W."/>
            <person name="Good M."/>
            <person name="Goodstein D."/>
            <person name="Lemons D."/>
            <person name="Li W."/>
            <person name="Lyons J.B."/>
            <person name="Morris A."/>
            <person name="Nichols S."/>
            <person name="Richter D.J."/>
            <person name="Salamov A."/>
            <person name="Bork P."/>
            <person name="Lim W.A."/>
            <person name="Manning G."/>
            <person name="Miller W.T."/>
            <person name="McGinnis W."/>
            <person name="Shapiro H."/>
            <person name="Tjian R."/>
            <person name="Grigoriev I.V."/>
            <person name="Rokhsar D."/>
        </authorList>
    </citation>
    <scope>NUCLEOTIDE SEQUENCE [LARGE SCALE GENOMIC DNA]</scope>
    <source>
        <strain evidence="8">MX1 / ATCC 50154</strain>
    </source>
</reference>
<evidence type="ECO:0000256" key="2">
    <source>
        <dbReference type="ARBA" id="ARBA00007421"/>
    </source>
</evidence>
<dbReference type="InParanoid" id="A9V3V0"/>
<dbReference type="PROSITE" id="PS51038">
    <property type="entry name" value="BAH"/>
    <property type="match status" value="1"/>
</dbReference>
<dbReference type="Pfam" id="PF24882">
    <property type="entry name" value="WHD_ORC2"/>
    <property type="match status" value="1"/>
</dbReference>
<proteinExistence type="inferred from homology"/>
<dbReference type="PANTHER" id="PTHR14052:SF0">
    <property type="entry name" value="ORIGIN RECOGNITION COMPLEX SUBUNIT 2"/>
    <property type="match status" value="1"/>
</dbReference>
<dbReference type="Gene3D" id="2.30.30.490">
    <property type="match status" value="1"/>
</dbReference>
<dbReference type="Pfam" id="PF01426">
    <property type="entry name" value="BAH"/>
    <property type="match status" value="1"/>
</dbReference>
<accession>A9V3V0</accession>
<dbReference type="Pfam" id="PF04084">
    <property type="entry name" value="RecA-like_ORC2"/>
    <property type="match status" value="1"/>
</dbReference>
<protein>
    <recommendedName>
        <fullName evidence="6">BAH domain-containing protein</fullName>
    </recommendedName>
</protein>
<dbReference type="PANTHER" id="PTHR14052">
    <property type="entry name" value="ORIGIN RECOGNITION COMPLEX SUBUNIT 2"/>
    <property type="match status" value="1"/>
</dbReference>
<dbReference type="InterPro" id="IPR043151">
    <property type="entry name" value="BAH_sf"/>
</dbReference>
<keyword evidence="3" id="KW-0235">DNA replication</keyword>
<organism evidence="7 8">
    <name type="scientific">Monosiga brevicollis</name>
    <name type="common">Choanoflagellate</name>
    <dbReference type="NCBI Taxonomy" id="81824"/>
    <lineage>
        <taxon>Eukaryota</taxon>
        <taxon>Choanoflagellata</taxon>
        <taxon>Craspedida</taxon>
        <taxon>Salpingoecidae</taxon>
        <taxon>Monosiga</taxon>
    </lineage>
</organism>
<feature type="compositionally biased region" description="Low complexity" evidence="5">
    <location>
        <begin position="299"/>
        <end position="316"/>
    </location>
</feature>
<feature type="region of interest" description="Disordered" evidence="5">
    <location>
        <begin position="288"/>
        <end position="335"/>
    </location>
</feature>
<evidence type="ECO:0000313" key="8">
    <source>
        <dbReference type="Proteomes" id="UP000001357"/>
    </source>
</evidence>
<dbReference type="GO" id="GO:0006260">
    <property type="term" value="P:DNA replication"/>
    <property type="evidence" value="ECO:0007669"/>
    <property type="project" value="UniProtKB-KW"/>
</dbReference>
<dbReference type="InterPro" id="IPR001025">
    <property type="entry name" value="BAH_dom"/>
</dbReference>
<dbReference type="EMBL" id="CH991557">
    <property type="protein sequence ID" value="EDQ87772.1"/>
    <property type="molecule type" value="Genomic_DNA"/>
</dbReference>
<sequence length="821" mass="89339">MYSLSKLSNSLSQTLKLSLSLSLSPSLSVSLKLSLSLSQALSSSLSQALSLSLSQALKLSLSLSLLSLSLSLSLSHLSSLTRLTLIAWVVADCSVAAMAGATGSAGTEAAAPPYTPGQYRAGEYVLTSQWHDASLSLPAQLFVAHIEQIDSAAGQATLRFFYWPQITFFSASHTFYKQEVCLSSVRLAVPLAALVRHCAVLNKTSYLLHDVPGIPEADTFVCLSSYQPRSKVFGPLKRGHRPGLPLPTVTRSNTRHLAPLQGPLTIGAGPKTTALNQDLLRLTPAAEHSAALTQRRARPTPVDATPPASADAPAATETLSRDQAQKPIDAPAVPAAPVDVLRSSDFPRHVINTTKTRPLLRFPEGLPTATGPHRRRRGRQMAIAPITLKAIMADQGQKTSQTTLSTPVARDEMLGEVATLMTNVKDSAGTVAARGAAKQPRTKRAKRTSSAAKSATTPSAAAIAARASTQEENDEGSHARDDADEYFEQHHGRGQTTSDATLADTSLMKLKEHDVEAALQRVPDEWTSQREALRLRHEKRFHLWASRLQAGFNLLFYGVGSKKELLTLFAERHLRHRDIVSINGFFPSMSIKQVLDVICERHLGYQGRFRSALEQLDFIAATLASSEENVAPMTLLIHNIDGLMLRNDLAQTILSGLAALPSVSLVASIDHVNAPLLWDQGKLARFSFAWIEATTFAHYKLETAYSNSILSRTSVVSVAAAVVVMKSLTHNGRKAFWTLLQHQSDNLDNPNYPGLRFADYLALCQQNFSAHDEARLKAYMTEYRDHQLVTSRKVRVPVSHGHTLKRNAAPLTSMLITIQTE</sequence>
<dbReference type="AlphaFoldDB" id="A9V3V0"/>
<dbReference type="GO" id="GO:0003682">
    <property type="term" value="F:chromatin binding"/>
    <property type="evidence" value="ECO:0007669"/>
    <property type="project" value="InterPro"/>
</dbReference>
<evidence type="ECO:0000256" key="5">
    <source>
        <dbReference type="SAM" id="MobiDB-lite"/>
    </source>
</evidence>
<dbReference type="SMART" id="SM00439">
    <property type="entry name" value="BAH"/>
    <property type="match status" value="1"/>
</dbReference>
<dbReference type="InterPro" id="IPR056773">
    <property type="entry name" value="WHD_ORC2"/>
</dbReference>
<comment type="subcellular location">
    <subcellularLocation>
        <location evidence="1">Nucleus</location>
    </subcellularLocation>
</comment>
<feature type="compositionally biased region" description="Low complexity" evidence="5">
    <location>
        <begin position="448"/>
        <end position="468"/>
    </location>
</feature>
<dbReference type="GeneID" id="5892549"/>
<dbReference type="Proteomes" id="UP000001357">
    <property type="component" value="Unassembled WGS sequence"/>
</dbReference>
<evidence type="ECO:0000256" key="1">
    <source>
        <dbReference type="ARBA" id="ARBA00004123"/>
    </source>
</evidence>
<evidence type="ECO:0000313" key="7">
    <source>
        <dbReference type="EMBL" id="EDQ87772.1"/>
    </source>
</evidence>
<feature type="domain" description="BAH" evidence="6">
    <location>
        <begin position="117"/>
        <end position="237"/>
    </location>
</feature>
<evidence type="ECO:0000259" key="6">
    <source>
        <dbReference type="PROSITE" id="PS51038"/>
    </source>
</evidence>
<dbReference type="KEGG" id="mbr:MONBRDRAFT_26897"/>
<evidence type="ECO:0000256" key="3">
    <source>
        <dbReference type="ARBA" id="ARBA00022705"/>
    </source>
</evidence>
<keyword evidence="8" id="KW-1185">Reference proteome</keyword>
<comment type="similarity">
    <text evidence="2">Belongs to the ORC2 family.</text>
</comment>
<feature type="region of interest" description="Disordered" evidence="5">
    <location>
        <begin position="430"/>
        <end position="480"/>
    </location>
</feature>
<dbReference type="RefSeq" id="XP_001747305.1">
    <property type="nucleotide sequence ID" value="XM_001747253.1"/>
</dbReference>
<dbReference type="GO" id="GO:0003688">
    <property type="term" value="F:DNA replication origin binding"/>
    <property type="evidence" value="ECO:0000318"/>
    <property type="project" value="GO_Central"/>
</dbReference>
<keyword evidence="4" id="KW-0539">Nucleus</keyword>
<evidence type="ECO:0000256" key="4">
    <source>
        <dbReference type="ARBA" id="ARBA00023242"/>
    </source>
</evidence>
<dbReference type="GO" id="GO:0005664">
    <property type="term" value="C:nuclear origin of replication recognition complex"/>
    <property type="evidence" value="ECO:0000318"/>
    <property type="project" value="GO_Central"/>
</dbReference>